<evidence type="ECO:0000256" key="2">
    <source>
        <dbReference type="SAM" id="MobiDB-lite"/>
    </source>
</evidence>
<name>A0A7S1T1E2_9CHLO</name>
<evidence type="ECO:0000313" key="3">
    <source>
        <dbReference type="EMBL" id="CAD9215497.1"/>
    </source>
</evidence>
<evidence type="ECO:0000256" key="1">
    <source>
        <dbReference type="SAM" id="Coils"/>
    </source>
</evidence>
<protein>
    <submittedName>
        <fullName evidence="3">Uncharacterized protein</fullName>
    </submittedName>
</protein>
<accession>A0A7S1T1E2</accession>
<feature type="region of interest" description="Disordered" evidence="2">
    <location>
        <begin position="1"/>
        <end position="57"/>
    </location>
</feature>
<organism evidence="3">
    <name type="scientific">Tetraselmis chuii</name>
    <dbReference type="NCBI Taxonomy" id="63592"/>
    <lineage>
        <taxon>Eukaryota</taxon>
        <taxon>Viridiplantae</taxon>
        <taxon>Chlorophyta</taxon>
        <taxon>core chlorophytes</taxon>
        <taxon>Chlorodendrophyceae</taxon>
        <taxon>Chlorodendrales</taxon>
        <taxon>Chlorodendraceae</taxon>
        <taxon>Tetraselmis</taxon>
    </lineage>
</organism>
<keyword evidence="1" id="KW-0175">Coiled coil</keyword>
<dbReference type="EMBL" id="HBGG01033874">
    <property type="protein sequence ID" value="CAD9215497.1"/>
    <property type="molecule type" value="Transcribed_RNA"/>
</dbReference>
<gene>
    <name evidence="3" type="ORF">TCHU04912_LOCUS17737</name>
</gene>
<dbReference type="AlphaFoldDB" id="A0A7S1T1E2"/>
<sequence>MDPLAHLPAGSTDSSDSDRSSGAAQEDTGGIKKDAGGTADGTKLNLVTRKPTQGSDRRAAIDFATLSKYGYSAGDESLAESYQSQQAAKVAAERKRAREEEERRQREEAKLAAAVERPVVPQGERRAAALKVELATRVKFMVDTGTVLDTDSVYGDCAATEVADAAAAREANRAKRSKQT</sequence>
<reference evidence="3" key="1">
    <citation type="submission" date="2021-01" db="EMBL/GenBank/DDBJ databases">
        <authorList>
            <person name="Corre E."/>
            <person name="Pelletier E."/>
            <person name="Niang G."/>
            <person name="Scheremetjew M."/>
            <person name="Finn R."/>
            <person name="Kale V."/>
            <person name="Holt S."/>
            <person name="Cochrane G."/>
            <person name="Meng A."/>
            <person name="Brown T."/>
            <person name="Cohen L."/>
        </authorList>
    </citation>
    <scope>NUCLEOTIDE SEQUENCE</scope>
    <source>
        <strain evidence="3">PLY429</strain>
    </source>
</reference>
<proteinExistence type="predicted"/>
<feature type="coiled-coil region" evidence="1">
    <location>
        <begin position="82"/>
        <end position="117"/>
    </location>
</feature>